<name>A0A9D3ZFR9_9ROSI</name>
<gene>
    <name evidence="1" type="ORF">J1N35_044041</name>
</gene>
<accession>A0A9D3ZFR9</accession>
<dbReference type="AlphaFoldDB" id="A0A9D3ZFR9"/>
<organism evidence="1 2">
    <name type="scientific">Gossypium stocksii</name>
    <dbReference type="NCBI Taxonomy" id="47602"/>
    <lineage>
        <taxon>Eukaryota</taxon>
        <taxon>Viridiplantae</taxon>
        <taxon>Streptophyta</taxon>
        <taxon>Embryophyta</taxon>
        <taxon>Tracheophyta</taxon>
        <taxon>Spermatophyta</taxon>
        <taxon>Magnoliopsida</taxon>
        <taxon>eudicotyledons</taxon>
        <taxon>Gunneridae</taxon>
        <taxon>Pentapetalae</taxon>
        <taxon>rosids</taxon>
        <taxon>malvids</taxon>
        <taxon>Malvales</taxon>
        <taxon>Malvaceae</taxon>
        <taxon>Malvoideae</taxon>
        <taxon>Gossypium</taxon>
    </lineage>
</organism>
<keyword evidence="2" id="KW-1185">Reference proteome</keyword>
<evidence type="ECO:0000313" key="2">
    <source>
        <dbReference type="Proteomes" id="UP000828251"/>
    </source>
</evidence>
<proteinExistence type="predicted"/>
<evidence type="ECO:0000313" key="1">
    <source>
        <dbReference type="EMBL" id="KAH1031867.1"/>
    </source>
</evidence>
<dbReference type="Proteomes" id="UP000828251">
    <property type="component" value="Unassembled WGS sequence"/>
</dbReference>
<sequence length="97" mass="10189">MGVSDSYALDSSLVQLLASVVVPQAGIVVPPTGDLLVGVGKMTHLDKTINPEVFASSMAKMFESNKAMGLSKKKSSLTVPRVIPHATTAYILTVDSE</sequence>
<comment type="caution">
    <text evidence="1">The sequence shown here is derived from an EMBL/GenBank/DDBJ whole genome shotgun (WGS) entry which is preliminary data.</text>
</comment>
<protein>
    <submittedName>
        <fullName evidence="1">Uncharacterized protein</fullName>
    </submittedName>
</protein>
<dbReference type="EMBL" id="JAIQCV010000013">
    <property type="protein sequence ID" value="KAH1031867.1"/>
    <property type="molecule type" value="Genomic_DNA"/>
</dbReference>
<reference evidence="1 2" key="1">
    <citation type="journal article" date="2021" name="Plant Biotechnol. J.">
        <title>Multi-omics assisted identification of the key and species-specific regulatory components of drought-tolerant mechanisms in Gossypium stocksii.</title>
        <authorList>
            <person name="Yu D."/>
            <person name="Ke L."/>
            <person name="Zhang D."/>
            <person name="Wu Y."/>
            <person name="Sun Y."/>
            <person name="Mei J."/>
            <person name="Sun J."/>
            <person name="Sun Y."/>
        </authorList>
    </citation>
    <scope>NUCLEOTIDE SEQUENCE [LARGE SCALE GENOMIC DNA]</scope>
    <source>
        <strain evidence="2">cv. E1</strain>
        <tissue evidence="1">Leaf</tissue>
    </source>
</reference>